<comment type="caution">
    <text evidence="3">The sequence shown here is derived from an EMBL/GenBank/DDBJ whole genome shotgun (WGS) entry which is preliminary data.</text>
</comment>
<proteinExistence type="predicted"/>
<keyword evidence="2" id="KW-0472">Membrane</keyword>
<dbReference type="Proteomes" id="UP000260680">
    <property type="component" value="Unassembled WGS sequence"/>
</dbReference>
<feature type="transmembrane region" description="Helical" evidence="2">
    <location>
        <begin position="598"/>
        <end position="624"/>
    </location>
</feature>
<dbReference type="RefSeq" id="WP_117419803.1">
    <property type="nucleotide sequence ID" value="NZ_QOHO01000107.1"/>
</dbReference>
<keyword evidence="1" id="KW-0175">Coiled coil</keyword>
<evidence type="ECO:0000256" key="1">
    <source>
        <dbReference type="SAM" id="Coils"/>
    </source>
</evidence>
<keyword evidence="2" id="KW-0812">Transmembrane</keyword>
<dbReference type="AlphaFoldDB" id="A0A3E2N4V0"/>
<accession>A0A3E2N4V0</accession>
<gene>
    <name evidence="3" type="ORF">DS742_25820</name>
</gene>
<feature type="transmembrane region" description="Helical" evidence="2">
    <location>
        <begin position="663"/>
        <end position="689"/>
    </location>
</feature>
<evidence type="ECO:0000313" key="3">
    <source>
        <dbReference type="EMBL" id="RFZ76023.1"/>
    </source>
</evidence>
<dbReference type="EMBL" id="QOHO01000107">
    <property type="protein sequence ID" value="RFZ76023.1"/>
    <property type="molecule type" value="Genomic_DNA"/>
</dbReference>
<feature type="coiled-coil region" evidence="1">
    <location>
        <begin position="722"/>
        <end position="771"/>
    </location>
</feature>
<protein>
    <submittedName>
        <fullName evidence="3">Uncharacterized protein</fullName>
    </submittedName>
</protein>
<evidence type="ECO:0000256" key="2">
    <source>
        <dbReference type="SAM" id="Phobius"/>
    </source>
</evidence>
<dbReference type="OrthoDB" id="1692525at2"/>
<evidence type="ECO:0000313" key="4">
    <source>
        <dbReference type="Proteomes" id="UP000260680"/>
    </source>
</evidence>
<reference evidence="3 4" key="1">
    <citation type="submission" date="2018-07" db="EMBL/GenBank/DDBJ databases">
        <title>New species, Clostridium PI-S10-A1B.</title>
        <authorList>
            <person name="Krishna G."/>
            <person name="Summeta K."/>
            <person name="Shikha S."/>
            <person name="Prabhu P.B."/>
            <person name="Suresh K."/>
        </authorList>
    </citation>
    <scope>NUCLEOTIDE SEQUENCE [LARGE SCALE GENOMIC DNA]</scope>
    <source>
        <strain evidence="3 4">PI-S10-A1B</strain>
    </source>
</reference>
<keyword evidence="2" id="KW-1133">Transmembrane helix</keyword>
<sequence length="788" mass="86633">MSENKISVSVLNETQIANTDIERTLFELDKQIDLLSSHADKIDYFVAAASGVICGMMDILWVGEFDLGRGRGYANEEIEGFVKKTAKLLGCKDDDIKGAVAFLEEKFKIPADGNTPDFGGGLQHHLRDFAHHPTIVGLIFSLLTQFTGMSYGTDTSGMFIIVPVPEKSKTFIGESVPDKIFRGTVIWLFHLISDIAGSSSTAGLSGGTGIPGPILSMVKEISVLPFMKDVCVNEESLSLFISKLFNGTLFAKHDEAGKIIKGTEIKLDFRGELGALAEMGRQAIPVIANDCIVRTFYFIRRLAITLKENEIHSIKDFKDLDWKVIAPFNNPTISRMLLVATGVFTTIDVTEAIVTEKYFVSVNYVGIGRFTVALGTETINYLKLRDVKQIKDMYEKIQRNTYSKTDDNIYGRLNDTMNVEKFGLTVEQTEILYNIELQKTLNDIERTSVPIGGDGIKELKQAWVEEWKHYMEIGFAGFIQNENAELHWYDPEELKERISENEAEKVWYRLVLLEAMVFEPYYPLSLEKDKKGNDIPSKKYQSLHNPIGGYKKGVGDDFLDERYLFQYASDGYVARLRKTYNKVLKELNEVLKSAITGLAVTAAITVVAILTAGMFAPAIAVALVGSNFAGLSGAALTSACLAYLGGGAVAMGGLGMAGGTMAIVGGSAILGVGVGAGAGAAVTAAGIAGKESTILQSAKLMVSVREIFLNDEHDLEYSNYVYEQYVNNIAEIEKKTVDLKLKESVASKEEKKKLKLEIKNMEESAHAMKIAMKSMNRFKSAFEVGMGA</sequence>
<organism evidence="3 4">
    <name type="scientific">Lacrimispora amygdalina</name>
    <dbReference type="NCBI Taxonomy" id="253257"/>
    <lineage>
        <taxon>Bacteria</taxon>
        <taxon>Bacillati</taxon>
        <taxon>Bacillota</taxon>
        <taxon>Clostridia</taxon>
        <taxon>Lachnospirales</taxon>
        <taxon>Lachnospiraceae</taxon>
        <taxon>Lacrimispora</taxon>
    </lineage>
</organism>
<name>A0A3E2N4V0_9FIRM</name>